<organism evidence="1 2">
    <name type="scientific">Staphylococcus warneri</name>
    <dbReference type="NCBI Taxonomy" id="1292"/>
    <lineage>
        <taxon>Bacteria</taxon>
        <taxon>Bacillati</taxon>
        <taxon>Bacillota</taxon>
        <taxon>Bacilli</taxon>
        <taxon>Bacillales</taxon>
        <taxon>Staphylococcaceae</taxon>
        <taxon>Staphylococcus</taxon>
    </lineage>
</organism>
<dbReference type="Proteomes" id="UP000240717">
    <property type="component" value="Unassembled WGS sequence"/>
</dbReference>
<evidence type="ECO:0000313" key="2">
    <source>
        <dbReference type="Proteomes" id="UP000240717"/>
    </source>
</evidence>
<gene>
    <name evidence="1" type="ORF">BU085_12100</name>
</gene>
<evidence type="ECO:0000313" key="1">
    <source>
        <dbReference type="EMBL" id="PTI49443.1"/>
    </source>
</evidence>
<dbReference type="GeneID" id="58060234"/>
<reference evidence="1 2" key="1">
    <citation type="journal article" date="2016" name="Front. Microbiol.">
        <title>Comprehensive Phylogenetic Analysis of Bovine Non-aureus Staphylococci Species Based on Whole-Genome Sequencing.</title>
        <authorList>
            <person name="Naushad S."/>
            <person name="Barkema H.W."/>
            <person name="Luby C."/>
            <person name="Condas L.A."/>
            <person name="Nobrega D.B."/>
            <person name="Carson D.A."/>
            <person name="De Buck J."/>
        </authorList>
    </citation>
    <scope>NUCLEOTIDE SEQUENCE [LARGE SCALE GENOMIC DNA]</scope>
    <source>
        <strain evidence="1 2">SNUC 2993</strain>
    </source>
</reference>
<proteinExistence type="predicted"/>
<name>A0A2T4PJY5_STAWA</name>
<accession>A0A2T4PJY5</accession>
<dbReference type="EMBL" id="PZEV01000070">
    <property type="protein sequence ID" value="PTI49443.1"/>
    <property type="molecule type" value="Genomic_DNA"/>
</dbReference>
<protein>
    <recommendedName>
        <fullName evidence="3">LSM domain protein</fullName>
    </recommendedName>
</protein>
<comment type="caution">
    <text evidence="1">The sequence shown here is derived from an EMBL/GenBank/DDBJ whole genome shotgun (WGS) entry which is preliminary data.</text>
</comment>
<dbReference type="AlphaFoldDB" id="A0A2T4PJY5"/>
<evidence type="ECO:0008006" key="3">
    <source>
        <dbReference type="Google" id="ProtNLM"/>
    </source>
</evidence>
<sequence>MRIVDTYRKDVVITLLNNDIYKGFVTDYENEFESETGNIVVYLENDLGIFSFDESEIKEIQTITQ</sequence>
<dbReference type="RefSeq" id="WP_058709383.1">
    <property type="nucleotide sequence ID" value="NZ_CP032159.1"/>
</dbReference>